<keyword evidence="7" id="KW-0804">Transcription</keyword>
<dbReference type="FunFam" id="3.40.50.2300:FF:000018">
    <property type="entry name" value="DNA-binding transcriptional regulator NtrC"/>
    <property type="match status" value="1"/>
</dbReference>
<dbReference type="PANTHER" id="PTHR32071">
    <property type="entry name" value="TRANSCRIPTIONAL REGULATORY PROTEIN"/>
    <property type="match status" value="1"/>
</dbReference>
<dbReference type="GO" id="GO:0005524">
    <property type="term" value="F:ATP binding"/>
    <property type="evidence" value="ECO:0007669"/>
    <property type="project" value="UniProtKB-KW"/>
</dbReference>
<evidence type="ECO:0000256" key="4">
    <source>
        <dbReference type="ARBA" id="ARBA00023012"/>
    </source>
</evidence>
<evidence type="ECO:0000259" key="11">
    <source>
        <dbReference type="PROSITE" id="PS50110"/>
    </source>
</evidence>
<dbReference type="Gene3D" id="3.40.50.300">
    <property type="entry name" value="P-loop containing nucleotide triphosphate hydrolases"/>
    <property type="match status" value="1"/>
</dbReference>
<dbReference type="InterPro" id="IPR009057">
    <property type="entry name" value="Homeodomain-like_sf"/>
</dbReference>
<dbReference type="OrthoDB" id="9804019at2"/>
<dbReference type="SUPFAM" id="SSF52540">
    <property type="entry name" value="P-loop containing nucleoside triphosphate hydrolases"/>
    <property type="match status" value="1"/>
</dbReference>
<dbReference type="Gene3D" id="1.10.8.60">
    <property type="match status" value="1"/>
</dbReference>
<keyword evidence="4" id="KW-0902">Two-component regulatory system</keyword>
<evidence type="ECO:0000256" key="1">
    <source>
        <dbReference type="ARBA" id="ARBA00022553"/>
    </source>
</evidence>
<dbReference type="PROSITE" id="PS50045">
    <property type="entry name" value="SIGMA54_INTERACT_4"/>
    <property type="match status" value="1"/>
</dbReference>
<evidence type="ECO:0000256" key="3">
    <source>
        <dbReference type="ARBA" id="ARBA00022840"/>
    </source>
</evidence>
<dbReference type="PRINTS" id="PR01590">
    <property type="entry name" value="HTHFIS"/>
</dbReference>
<dbReference type="EMBL" id="AONC01000009">
    <property type="protein sequence ID" value="EXJ16564.1"/>
    <property type="molecule type" value="Genomic_DNA"/>
</dbReference>
<evidence type="ECO:0000256" key="2">
    <source>
        <dbReference type="ARBA" id="ARBA00022741"/>
    </source>
</evidence>
<dbReference type="InterPro" id="IPR027417">
    <property type="entry name" value="P-loop_NTPase"/>
</dbReference>
<organism evidence="12 13">
    <name type="scientific">Imhoffiella purpurea</name>
    <dbReference type="NCBI Taxonomy" id="1249627"/>
    <lineage>
        <taxon>Bacteria</taxon>
        <taxon>Pseudomonadati</taxon>
        <taxon>Pseudomonadota</taxon>
        <taxon>Gammaproteobacteria</taxon>
        <taxon>Chromatiales</taxon>
        <taxon>Chromatiaceae</taxon>
        <taxon>Imhoffiella</taxon>
    </lineage>
</organism>
<evidence type="ECO:0000313" key="12">
    <source>
        <dbReference type="EMBL" id="EXJ16564.1"/>
    </source>
</evidence>
<proteinExistence type="predicted"/>
<dbReference type="InterPro" id="IPR025943">
    <property type="entry name" value="Sigma_54_int_dom_ATP-bd_2"/>
</dbReference>
<dbReference type="Gene3D" id="3.40.50.2300">
    <property type="match status" value="1"/>
</dbReference>
<dbReference type="CDD" id="cd00009">
    <property type="entry name" value="AAA"/>
    <property type="match status" value="1"/>
</dbReference>
<evidence type="ECO:0000256" key="6">
    <source>
        <dbReference type="ARBA" id="ARBA00023125"/>
    </source>
</evidence>
<dbReference type="Proteomes" id="UP000019460">
    <property type="component" value="Unassembled WGS sequence"/>
</dbReference>
<evidence type="ECO:0000256" key="9">
    <source>
        <dbReference type="SAM" id="MobiDB-lite"/>
    </source>
</evidence>
<dbReference type="GO" id="GO:0006355">
    <property type="term" value="P:regulation of DNA-templated transcription"/>
    <property type="evidence" value="ECO:0007669"/>
    <property type="project" value="InterPro"/>
</dbReference>
<dbReference type="AlphaFoldDB" id="W9VAU3"/>
<reference evidence="12 13" key="1">
    <citation type="submission" date="2012-11" db="EMBL/GenBank/DDBJ databases">
        <title>Genome assembly of Thiorhodococcus sp. AK35.</title>
        <authorList>
            <person name="Nupur N."/>
            <person name="Khatri I."/>
            <person name="Subramanian S."/>
            <person name="Pinnaka A."/>
        </authorList>
    </citation>
    <scope>NUCLEOTIDE SEQUENCE [LARGE SCALE GENOMIC DNA]</scope>
    <source>
        <strain evidence="12 13">AK35</strain>
    </source>
</reference>
<dbReference type="Pfam" id="PF00072">
    <property type="entry name" value="Response_reg"/>
    <property type="match status" value="1"/>
</dbReference>
<dbReference type="Pfam" id="PF00158">
    <property type="entry name" value="Sigma54_activat"/>
    <property type="match status" value="1"/>
</dbReference>
<dbReference type="RefSeq" id="WP_043749250.1">
    <property type="nucleotide sequence ID" value="NZ_AONC01000009.1"/>
</dbReference>
<feature type="modified residue" description="4-aspartylphosphate" evidence="8">
    <location>
        <position position="55"/>
    </location>
</feature>
<dbReference type="InterPro" id="IPR002078">
    <property type="entry name" value="Sigma_54_int"/>
</dbReference>
<dbReference type="PROSITE" id="PS50110">
    <property type="entry name" value="RESPONSE_REGULATORY"/>
    <property type="match status" value="1"/>
</dbReference>
<evidence type="ECO:0000259" key="10">
    <source>
        <dbReference type="PROSITE" id="PS50045"/>
    </source>
</evidence>
<keyword evidence="5" id="KW-0805">Transcription regulation</keyword>
<evidence type="ECO:0000256" key="5">
    <source>
        <dbReference type="ARBA" id="ARBA00023015"/>
    </source>
</evidence>
<dbReference type="InterPro" id="IPR002197">
    <property type="entry name" value="HTH_Fis"/>
</dbReference>
<keyword evidence="6 12" id="KW-0238">DNA-binding</keyword>
<dbReference type="InterPro" id="IPR058031">
    <property type="entry name" value="AAA_lid_NorR"/>
</dbReference>
<keyword evidence="2" id="KW-0547">Nucleotide-binding</keyword>
<dbReference type="SMART" id="SM00382">
    <property type="entry name" value="AAA"/>
    <property type="match status" value="1"/>
</dbReference>
<name>W9VAU3_9GAMM</name>
<dbReference type="InterPro" id="IPR025944">
    <property type="entry name" value="Sigma_54_int_dom_CS"/>
</dbReference>
<evidence type="ECO:0000313" key="13">
    <source>
        <dbReference type="Proteomes" id="UP000019460"/>
    </source>
</evidence>
<dbReference type="Gene3D" id="1.10.10.60">
    <property type="entry name" value="Homeodomain-like"/>
    <property type="match status" value="1"/>
</dbReference>
<accession>W9VAU3</accession>
<feature type="domain" description="Response regulatory" evidence="11">
    <location>
        <begin position="6"/>
        <end position="120"/>
    </location>
</feature>
<evidence type="ECO:0000256" key="7">
    <source>
        <dbReference type="ARBA" id="ARBA00023163"/>
    </source>
</evidence>
<dbReference type="InterPro" id="IPR003593">
    <property type="entry name" value="AAA+_ATPase"/>
</dbReference>
<evidence type="ECO:0000256" key="8">
    <source>
        <dbReference type="PROSITE-ProRule" id="PRU00169"/>
    </source>
</evidence>
<keyword evidence="1 8" id="KW-0597">Phosphoprotein</keyword>
<dbReference type="SUPFAM" id="SSF52172">
    <property type="entry name" value="CheY-like"/>
    <property type="match status" value="1"/>
</dbReference>
<feature type="domain" description="Sigma-54 factor interaction" evidence="10">
    <location>
        <begin position="145"/>
        <end position="374"/>
    </location>
</feature>
<protein>
    <submittedName>
        <fullName evidence="12">Sigma-54 dependent DNA-binding response regulator</fullName>
    </submittedName>
</protein>
<dbReference type="SMART" id="SM00448">
    <property type="entry name" value="REC"/>
    <property type="match status" value="1"/>
</dbReference>
<dbReference type="InterPro" id="IPR001789">
    <property type="entry name" value="Sig_transdc_resp-reg_receiver"/>
</dbReference>
<dbReference type="PROSITE" id="PS00675">
    <property type="entry name" value="SIGMA54_INTERACT_1"/>
    <property type="match status" value="1"/>
</dbReference>
<dbReference type="Pfam" id="PF25601">
    <property type="entry name" value="AAA_lid_14"/>
    <property type="match status" value="1"/>
</dbReference>
<dbReference type="GO" id="GO:0043565">
    <property type="term" value="F:sequence-specific DNA binding"/>
    <property type="evidence" value="ECO:0007669"/>
    <property type="project" value="InterPro"/>
</dbReference>
<dbReference type="GO" id="GO:0000160">
    <property type="term" value="P:phosphorelay signal transduction system"/>
    <property type="evidence" value="ECO:0007669"/>
    <property type="project" value="UniProtKB-KW"/>
</dbReference>
<dbReference type="STRING" id="1249627.D779_4117"/>
<dbReference type="SUPFAM" id="SSF46689">
    <property type="entry name" value="Homeodomain-like"/>
    <property type="match status" value="1"/>
</dbReference>
<keyword evidence="3" id="KW-0067">ATP-binding</keyword>
<dbReference type="Pfam" id="PF02954">
    <property type="entry name" value="HTH_8"/>
    <property type="match status" value="1"/>
</dbReference>
<comment type="caution">
    <text evidence="12">The sequence shown here is derived from an EMBL/GenBank/DDBJ whole genome shotgun (WGS) entry which is preliminary data.</text>
</comment>
<dbReference type="InterPro" id="IPR011006">
    <property type="entry name" value="CheY-like_superfamily"/>
</dbReference>
<dbReference type="PROSITE" id="PS00676">
    <property type="entry name" value="SIGMA54_INTERACT_2"/>
    <property type="match status" value="1"/>
</dbReference>
<feature type="region of interest" description="Disordered" evidence="9">
    <location>
        <begin position="384"/>
        <end position="407"/>
    </location>
</feature>
<keyword evidence="13" id="KW-1185">Reference proteome</keyword>
<dbReference type="InterPro" id="IPR025662">
    <property type="entry name" value="Sigma_54_int_dom_ATP-bd_1"/>
</dbReference>
<sequence length="466" mass="51867">MSEPRTLLVVDDERNMRMVMQMALEEAGYRVLTAERGDDAVGLLRDPDLAVVLSDLKMPGLSGGELIARIQQERPEVPVIVITAYGSIRSAVECIQAGASDYLTKPFEPEELQFAVRSALRLHDLMRENRQLQARVSDAQRSARLVGEGPAMQRLREQIGQVAPYKTNILVTGESGTGKEAVARAIHETGPRADRPWVAINCSAIPRDLMESELFGYVKGAFTGAARSRLGRLEQADGGTLFLDEIGDLEPPLQAKLLRVLQEREFSPLGSDAIRRVDVRIIAATNRDLAQLVAEGQFREDLLYRLDVYNIRVPPLRERREDIPLLAAAFLDELRAEMGKPATGFTNEALSEMARHDWPGNVRELRNAVERSLLSCRDGRIQPEDLPDRVRRGAASNAASPAEEAPLDATGLDDWLAEAERRRIVQALEQTDGIQVQAARLLGISERSLWHRLKKLDIRVDRSVRG</sequence>
<dbReference type="PROSITE" id="PS00688">
    <property type="entry name" value="SIGMA54_INTERACT_3"/>
    <property type="match status" value="1"/>
</dbReference>
<dbReference type="FunFam" id="3.40.50.300:FF:000006">
    <property type="entry name" value="DNA-binding transcriptional regulator NtrC"/>
    <property type="match status" value="1"/>
</dbReference>
<gene>
    <name evidence="12" type="ORF">D779_4117</name>
</gene>
<feature type="compositionally biased region" description="Low complexity" evidence="9">
    <location>
        <begin position="394"/>
        <end position="404"/>
    </location>
</feature>
<dbReference type="eggNOG" id="COG2204">
    <property type="taxonomic scope" value="Bacteria"/>
</dbReference>